<proteinExistence type="inferred from homology"/>
<comment type="cofactor">
    <cofactor evidence="1">
        <name>thiamine diphosphate</name>
        <dbReference type="ChEBI" id="CHEBI:58937"/>
    </cofactor>
</comment>
<comment type="similarity">
    <text evidence="2">Belongs to the transketolase family.</text>
</comment>
<feature type="domain" description="Transketolase N-terminal" evidence="4">
    <location>
        <begin position="20"/>
        <end position="272"/>
    </location>
</feature>
<evidence type="ECO:0000313" key="5">
    <source>
        <dbReference type="EMBL" id="MCC2253060.1"/>
    </source>
</evidence>
<dbReference type="SUPFAM" id="SSF52518">
    <property type="entry name" value="Thiamin diphosphate-binding fold (THDP-binding)"/>
    <property type="match status" value="1"/>
</dbReference>
<evidence type="ECO:0000256" key="3">
    <source>
        <dbReference type="ARBA" id="ARBA00023052"/>
    </source>
</evidence>
<dbReference type="InterPro" id="IPR005474">
    <property type="entry name" value="Transketolase_N"/>
</dbReference>
<evidence type="ECO:0000256" key="1">
    <source>
        <dbReference type="ARBA" id="ARBA00001964"/>
    </source>
</evidence>
<dbReference type="PANTHER" id="PTHR47514">
    <property type="entry name" value="TRANSKETOLASE N-TERMINAL SECTION-RELATED"/>
    <property type="match status" value="1"/>
</dbReference>
<gene>
    <name evidence="5" type="ORF">LKD70_01155</name>
</gene>
<dbReference type="Pfam" id="PF00456">
    <property type="entry name" value="Transketolase_N"/>
    <property type="match status" value="1"/>
</dbReference>
<dbReference type="EMBL" id="JAJEQX010000001">
    <property type="protein sequence ID" value="MCC2253060.1"/>
    <property type="molecule type" value="Genomic_DNA"/>
</dbReference>
<reference evidence="5 6" key="1">
    <citation type="submission" date="2021-10" db="EMBL/GenBank/DDBJ databases">
        <title>Anaerobic single-cell dispensing facilitates the cultivation of human gut bacteria.</title>
        <authorList>
            <person name="Afrizal A."/>
        </authorList>
    </citation>
    <scope>NUCLEOTIDE SEQUENCE [LARGE SCALE GENOMIC DNA]</scope>
    <source>
        <strain evidence="5 6">CLA-AA-H200</strain>
    </source>
</reference>
<sequence>MTKERKEELEALCLRFRNELIDLLHAIQTGHPGGSLSACEIITTLYQDVMNVDGADPNKEDRDHFVLSKGHAAPMLYLNLAEKGYFPKEELKTLRQINSNLQGHPCVHKTPGVELSTGPLGLGLSAGLGMALADKYKGLDSYTYVLMGDGEIQEGGIWEAAMSGAKFKVDNCIAILDNNGVQLDGTLEEIMPMGDIAAKWAAFGWNVIKCDGHDVSAIEDAIEQAKACKGQPSIIIAKTVKGKGIDFMEGKNTWHGKAINDEDYAKAKAILGGAK</sequence>
<dbReference type="InterPro" id="IPR029061">
    <property type="entry name" value="THDP-binding"/>
</dbReference>
<dbReference type="Proteomes" id="UP001198151">
    <property type="component" value="Unassembled WGS sequence"/>
</dbReference>
<evidence type="ECO:0000313" key="6">
    <source>
        <dbReference type="Proteomes" id="UP001198151"/>
    </source>
</evidence>
<dbReference type="Gene3D" id="3.40.50.970">
    <property type="match status" value="1"/>
</dbReference>
<comment type="caution">
    <text evidence="5">The sequence shown here is derived from an EMBL/GenBank/DDBJ whole genome shotgun (WGS) entry which is preliminary data.</text>
</comment>
<accession>A0ABS8FSS5</accession>
<evidence type="ECO:0000256" key="2">
    <source>
        <dbReference type="ARBA" id="ARBA00007131"/>
    </source>
</evidence>
<name>A0ABS8FSS5_9FIRM</name>
<evidence type="ECO:0000259" key="4">
    <source>
        <dbReference type="Pfam" id="PF00456"/>
    </source>
</evidence>
<dbReference type="CDD" id="cd02012">
    <property type="entry name" value="TPP_TK"/>
    <property type="match status" value="1"/>
</dbReference>
<organism evidence="5 6">
    <name type="scientific">Ruminococcus turbiniformis</name>
    <dbReference type="NCBI Taxonomy" id="2881258"/>
    <lineage>
        <taxon>Bacteria</taxon>
        <taxon>Bacillati</taxon>
        <taxon>Bacillota</taxon>
        <taxon>Clostridia</taxon>
        <taxon>Eubacteriales</taxon>
        <taxon>Oscillospiraceae</taxon>
        <taxon>Ruminococcus</taxon>
    </lineage>
</organism>
<dbReference type="RefSeq" id="WP_227706219.1">
    <property type="nucleotide sequence ID" value="NZ_JAJEQX010000001.1"/>
</dbReference>
<protein>
    <submittedName>
        <fullName evidence="5">Transketolase</fullName>
    </submittedName>
</protein>
<keyword evidence="6" id="KW-1185">Reference proteome</keyword>
<dbReference type="PANTHER" id="PTHR47514:SF1">
    <property type="entry name" value="TRANSKETOLASE N-TERMINAL SECTION-RELATED"/>
    <property type="match status" value="1"/>
</dbReference>
<keyword evidence="3" id="KW-0786">Thiamine pyrophosphate</keyword>